<dbReference type="SUPFAM" id="SSF101447">
    <property type="entry name" value="Formin homology 2 domain (FH2 domain)"/>
    <property type="match status" value="1"/>
</dbReference>
<reference evidence="3" key="2">
    <citation type="submission" date="2022-01" db="EMBL/GenBank/DDBJ databases">
        <authorList>
            <person name="Yamashiro T."/>
            <person name="Shiraishi A."/>
            <person name="Satake H."/>
            <person name="Nakayama K."/>
        </authorList>
    </citation>
    <scope>NUCLEOTIDE SEQUENCE</scope>
</reference>
<comment type="similarity">
    <text evidence="1">Belongs to the formin-like family. Class-II subfamily.</text>
</comment>
<name>A0ABQ4XSG4_9ASTR</name>
<evidence type="ECO:0000313" key="4">
    <source>
        <dbReference type="Proteomes" id="UP001151760"/>
    </source>
</evidence>
<dbReference type="InterPro" id="IPR042201">
    <property type="entry name" value="FH2_Formin_sf"/>
</dbReference>
<evidence type="ECO:0000256" key="1">
    <source>
        <dbReference type="ARBA" id="ARBA00006468"/>
    </source>
</evidence>
<gene>
    <name evidence="3" type="ORF">Tco_0682894</name>
</gene>
<dbReference type="PROSITE" id="PS51444">
    <property type="entry name" value="FH2"/>
    <property type="match status" value="1"/>
</dbReference>
<dbReference type="InterPro" id="IPR051144">
    <property type="entry name" value="Formin_homology_domain"/>
</dbReference>
<protein>
    <submittedName>
        <fullName evidence="3">Formin-like protein 6</fullName>
    </submittedName>
</protein>
<evidence type="ECO:0000313" key="3">
    <source>
        <dbReference type="EMBL" id="GJS68329.1"/>
    </source>
</evidence>
<keyword evidence="4" id="KW-1185">Reference proteome</keyword>
<dbReference type="PANTHER" id="PTHR45733:SF16">
    <property type="entry name" value="FORMIN-LIKE PROTEIN"/>
    <property type="match status" value="1"/>
</dbReference>
<proteinExistence type="inferred from homology"/>
<evidence type="ECO:0000259" key="2">
    <source>
        <dbReference type="PROSITE" id="PS51444"/>
    </source>
</evidence>
<dbReference type="PANTHER" id="PTHR45733">
    <property type="entry name" value="FORMIN-J"/>
    <property type="match status" value="1"/>
</dbReference>
<comment type="caution">
    <text evidence="3">The sequence shown here is derived from an EMBL/GenBank/DDBJ whole genome shotgun (WGS) entry which is preliminary data.</text>
</comment>
<feature type="domain" description="FH2" evidence="2">
    <location>
        <begin position="1"/>
        <end position="102"/>
    </location>
</feature>
<dbReference type="EMBL" id="BQNB010009781">
    <property type="protein sequence ID" value="GJS68329.1"/>
    <property type="molecule type" value="Genomic_DNA"/>
</dbReference>
<reference evidence="3" key="1">
    <citation type="journal article" date="2022" name="Int. J. Mol. Sci.">
        <title>Draft Genome of Tanacetum Coccineum: Genomic Comparison of Closely Related Tanacetum-Family Plants.</title>
        <authorList>
            <person name="Yamashiro T."/>
            <person name="Shiraishi A."/>
            <person name="Nakayama K."/>
            <person name="Satake H."/>
        </authorList>
    </citation>
    <scope>NUCLEOTIDE SEQUENCE</scope>
</reference>
<sequence>MSSVKLRRVMQTILSLGNALNQGTSRAAAFKLDSLLKLNNTRAKRTLMHYLCKVQLNAAKAALNAAVKILHWLADKGFFMKTGHQAGFQVFKFSGSYLHGLP</sequence>
<dbReference type="Pfam" id="PF02181">
    <property type="entry name" value="FH2"/>
    <property type="match status" value="1"/>
</dbReference>
<organism evidence="3 4">
    <name type="scientific">Tanacetum coccineum</name>
    <dbReference type="NCBI Taxonomy" id="301880"/>
    <lineage>
        <taxon>Eukaryota</taxon>
        <taxon>Viridiplantae</taxon>
        <taxon>Streptophyta</taxon>
        <taxon>Embryophyta</taxon>
        <taxon>Tracheophyta</taxon>
        <taxon>Spermatophyta</taxon>
        <taxon>Magnoliopsida</taxon>
        <taxon>eudicotyledons</taxon>
        <taxon>Gunneridae</taxon>
        <taxon>Pentapetalae</taxon>
        <taxon>asterids</taxon>
        <taxon>campanulids</taxon>
        <taxon>Asterales</taxon>
        <taxon>Asteraceae</taxon>
        <taxon>Asteroideae</taxon>
        <taxon>Anthemideae</taxon>
        <taxon>Anthemidinae</taxon>
        <taxon>Tanacetum</taxon>
    </lineage>
</organism>
<dbReference type="InterPro" id="IPR015425">
    <property type="entry name" value="FH2_Formin"/>
</dbReference>
<dbReference type="Proteomes" id="UP001151760">
    <property type="component" value="Unassembled WGS sequence"/>
</dbReference>
<accession>A0ABQ4XSG4</accession>
<dbReference type="Gene3D" id="1.20.58.2220">
    <property type="entry name" value="Formin, FH2 domain"/>
    <property type="match status" value="1"/>
</dbReference>